<dbReference type="RefSeq" id="WP_223074381.1">
    <property type="nucleotide sequence ID" value="NZ_JADMNK010000003.1"/>
</dbReference>
<reference evidence="3 4" key="1">
    <citation type="submission" date="2020-11" db="EMBL/GenBank/DDBJ databases">
        <title>Draft Genome of Enterobacter sp. strain EMC7.</title>
        <authorList>
            <person name="Barman P."/>
            <person name="Sinha S."/>
            <person name="Sen S."/>
            <person name="Chakraborty R."/>
        </authorList>
    </citation>
    <scope>NUCLEOTIDE SEQUENCE [LARGE SCALE GENOMIC DNA]</scope>
    <source>
        <strain evidence="3 4">EMC7</strain>
    </source>
</reference>
<dbReference type="Pfam" id="PF25583">
    <property type="entry name" value="WCX"/>
    <property type="match status" value="1"/>
</dbReference>
<evidence type="ECO:0000313" key="3">
    <source>
        <dbReference type="EMBL" id="MBZ0057735.1"/>
    </source>
</evidence>
<proteinExistence type="predicted"/>
<sequence length="298" mass="34454">MTIPTRSRSAERLVDILLELHLHGVVNRQALMHKFNITERTVYRDLNALSPIVEYTGDGQYRLIHAPQGHAGQGLHHVIANFLNVDDYFPEKGGDFWEKLEARAEENHIMILGGDAERKEKWDIHAQLAAFEKAIKSQQVCQILYKGKTRQLNPYKVINKKNIWYLQATENGRLKSFSLSLIQWLDIRSETFTPDNDTLELLEKNPDPWVSEETFEVDVLIPAAIAHYFKRRDLLPGQEVLAEDKHGITLRCHAAHENQILPLLFYWLPNIQVLEPAWLRQKFVATLETYLAEVECSP</sequence>
<evidence type="ECO:0000259" key="2">
    <source>
        <dbReference type="Pfam" id="PF25583"/>
    </source>
</evidence>
<dbReference type="EMBL" id="JADMNK010000003">
    <property type="protein sequence ID" value="MBZ0057735.1"/>
    <property type="molecule type" value="Genomic_DNA"/>
</dbReference>
<dbReference type="InterPro" id="IPR057727">
    <property type="entry name" value="WCX_dom"/>
</dbReference>
<feature type="domain" description="WCX" evidence="2">
    <location>
        <begin position="214"/>
        <end position="290"/>
    </location>
</feature>
<dbReference type="PANTHER" id="PTHR34580:SF1">
    <property type="entry name" value="PROTEIN PAFC"/>
    <property type="match status" value="1"/>
</dbReference>
<comment type="caution">
    <text evidence="3">The sequence shown here is derived from an EMBL/GenBank/DDBJ whole genome shotgun (WGS) entry which is preliminary data.</text>
</comment>
<dbReference type="PANTHER" id="PTHR34580">
    <property type="match status" value="1"/>
</dbReference>
<dbReference type="PROSITE" id="PS52050">
    <property type="entry name" value="WYL"/>
    <property type="match status" value="1"/>
</dbReference>
<dbReference type="Proteomes" id="UP000706580">
    <property type="component" value="Unassembled WGS sequence"/>
</dbReference>
<protein>
    <submittedName>
        <fullName evidence="3">WYL domain-containing protein</fullName>
    </submittedName>
</protein>
<feature type="domain" description="WYL" evidence="1">
    <location>
        <begin position="128"/>
        <end position="183"/>
    </location>
</feature>
<name>A0ABS7RTV7_9ENTR</name>
<keyword evidence="4" id="KW-1185">Reference proteome</keyword>
<evidence type="ECO:0000259" key="1">
    <source>
        <dbReference type="Pfam" id="PF13280"/>
    </source>
</evidence>
<gene>
    <name evidence="3" type="ORF">ITX56_07865</name>
</gene>
<organism evidence="3 4">
    <name type="scientific">Leclercia barmai</name>
    <dbReference type="NCBI Taxonomy" id="2785629"/>
    <lineage>
        <taxon>Bacteria</taxon>
        <taxon>Pseudomonadati</taxon>
        <taxon>Pseudomonadota</taxon>
        <taxon>Gammaproteobacteria</taxon>
        <taxon>Enterobacterales</taxon>
        <taxon>Enterobacteriaceae</taxon>
        <taxon>Leclercia</taxon>
    </lineage>
</organism>
<dbReference type="Pfam" id="PF13280">
    <property type="entry name" value="WYL"/>
    <property type="match status" value="1"/>
</dbReference>
<accession>A0ABS7RTV7</accession>
<evidence type="ECO:0000313" key="4">
    <source>
        <dbReference type="Proteomes" id="UP000706580"/>
    </source>
</evidence>
<dbReference type="InterPro" id="IPR051534">
    <property type="entry name" value="CBASS_pafABC_assoc_protein"/>
</dbReference>
<dbReference type="InterPro" id="IPR026881">
    <property type="entry name" value="WYL_dom"/>
</dbReference>